<evidence type="ECO:0000313" key="3">
    <source>
        <dbReference type="Proteomes" id="UP000286134"/>
    </source>
</evidence>
<dbReference type="OrthoDB" id="4252713at2759"/>
<evidence type="ECO:0000259" key="1">
    <source>
        <dbReference type="Pfam" id="PF22936"/>
    </source>
</evidence>
<sequence>MWLNSDAGVAWTKGASKRANSYPGQKKMKGSNNQNKMYAVEESSDEVLNMVRHESDDSMCLKIPCDAAFAVPQVIKNPEWYLDTCASKHITPNLDAFIVGSLKPHKVSIKCADNNFLVSEGIGNVKIEWEADERTARRVTIRDVLHIPHAGDNLLSISILRSKGFDFYTINDKLHLYKNDRSRTLLTGVLTSAKIWKVQRTLTNFLFSSKQITKLSLNRSKQELLHARLGHMGSEQTKRINRMVDGLNNIT</sequence>
<evidence type="ECO:0000313" key="2">
    <source>
        <dbReference type="EMBL" id="RKF60386.1"/>
    </source>
</evidence>
<dbReference type="Proteomes" id="UP000286134">
    <property type="component" value="Unassembled WGS sequence"/>
</dbReference>
<comment type="caution">
    <text evidence="2">The sequence shown here is derived from an EMBL/GenBank/DDBJ whole genome shotgun (WGS) entry which is preliminary data.</text>
</comment>
<keyword evidence="3" id="KW-1185">Reference proteome</keyword>
<name>A0A420HSH5_9PEZI</name>
<proteinExistence type="predicted"/>
<protein>
    <recommendedName>
        <fullName evidence="1">Retrovirus-related Pol polyprotein from transposon TNT 1-94-like beta-barrel domain-containing protein</fullName>
    </recommendedName>
</protein>
<organism evidence="2 3">
    <name type="scientific">Erysiphe neolycopersici</name>
    <dbReference type="NCBI Taxonomy" id="212602"/>
    <lineage>
        <taxon>Eukaryota</taxon>
        <taxon>Fungi</taxon>
        <taxon>Dikarya</taxon>
        <taxon>Ascomycota</taxon>
        <taxon>Pezizomycotina</taxon>
        <taxon>Leotiomycetes</taxon>
        <taxon>Erysiphales</taxon>
        <taxon>Erysiphaceae</taxon>
        <taxon>Erysiphe</taxon>
    </lineage>
</organism>
<feature type="domain" description="Retrovirus-related Pol polyprotein from transposon TNT 1-94-like beta-barrel" evidence="1">
    <location>
        <begin position="80"/>
        <end position="165"/>
    </location>
</feature>
<dbReference type="Pfam" id="PF22936">
    <property type="entry name" value="Pol_BBD"/>
    <property type="match status" value="1"/>
</dbReference>
<dbReference type="AlphaFoldDB" id="A0A420HSH5"/>
<feature type="non-terminal residue" evidence="2">
    <location>
        <position position="251"/>
    </location>
</feature>
<gene>
    <name evidence="2" type="ORF">OnM2_051074</name>
</gene>
<dbReference type="InterPro" id="IPR054722">
    <property type="entry name" value="PolX-like_BBD"/>
</dbReference>
<dbReference type="EMBL" id="MCFK01005155">
    <property type="protein sequence ID" value="RKF60386.1"/>
    <property type="molecule type" value="Genomic_DNA"/>
</dbReference>
<reference evidence="2 3" key="1">
    <citation type="journal article" date="2018" name="BMC Genomics">
        <title>Comparative genome analyses reveal sequence features reflecting distinct modes of host-adaptation between dicot and monocot powdery mildew.</title>
        <authorList>
            <person name="Wu Y."/>
            <person name="Ma X."/>
            <person name="Pan Z."/>
            <person name="Kale S.D."/>
            <person name="Song Y."/>
            <person name="King H."/>
            <person name="Zhang Q."/>
            <person name="Presley C."/>
            <person name="Deng X."/>
            <person name="Wei C.I."/>
            <person name="Xiao S."/>
        </authorList>
    </citation>
    <scope>NUCLEOTIDE SEQUENCE [LARGE SCALE GENOMIC DNA]</scope>
    <source>
        <strain evidence="2">UMSG2</strain>
    </source>
</reference>
<dbReference type="STRING" id="212602.A0A420HSH5"/>
<accession>A0A420HSH5</accession>